<protein>
    <submittedName>
        <fullName evidence="1">Spore coat protein YsxE</fullName>
    </submittedName>
</protein>
<evidence type="ECO:0000313" key="2">
    <source>
        <dbReference type="Proteomes" id="UP001646157"/>
    </source>
</evidence>
<dbReference type="InterPro" id="IPR014253">
    <property type="entry name" value="Spore_coat_YsxE"/>
</dbReference>
<organism evidence="1 2">
    <name type="scientific">Rossellomorea pakistanensis</name>
    <dbReference type="NCBI Taxonomy" id="992288"/>
    <lineage>
        <taxon>Bacteria</taxon>
        <taxon>Bacillati</taxon>
        <taxon>Bacillota</taxon>
        <taxon>Bacilli</taxon>
        <taxon>Bacillales</taxon>
        <taxon>Bacillaceae</taxon>
        <taxon>Rossellomorea</taxon>
    </lineage>
</organism>
<keyword evidence="1" id="KW-0946">Virion</keyword>
<dbReference type="InterPro" id="IPR047175">
    <property type="entry name" value="CotS-like"/>
</dbReference>
<dbReference type="Gene3D" id="3.90.1200.10">
    <property type="match status" value="1"/>
</dbReference>
<dbReference type="SUPFAM" id="SSF56112">
    <property type="entry name" value="Protein kinase-like (PK-like)"/>
    <property type="match status" value="1"/>
</dbReference>
<dbReference type="EMBL" id="JAFBDZ010000001">
    <property type="protein sequence ID" value="MBM7584852.1"/>
    <property type="molecule type" value="Genomic_DNA"/>
</dbReference>
<dbReference type="PANTHER" id="PTHR39179">
    <property type="entry name" value="SPORE COAT PROTEIN I"/>
    <property type="match status" value="1"/>
</dbReference>
<gene>
    <name evidence="1" type="ORF">JOC86_001389</name>
</gene>
<comment type="caution">
    <text evidence="1">The sequence shown here is derived from an EMBL/GenBank/DDBJ whole genome shotgun (WGS) entry which is preliminary data.</text>
</comment>
<evidence type="ECO:0000313" key="1">
    <source>
        <dbReference type="EMBL" id="MBM7584852.1"/>
    </source>
</evidence>
<dbReference type="Proteomes" id="UP001646157">
    <property type="component" value="Unassembled WGS sequence"/>
</dbReference>
<dbReference type="PANTHER" id="PTHR39179:SF3">
    <property type="entry name" value="COTS-RELATED PROTEIN"/>
    <property type="match status" value="1"/>
</dbReference>
<proteinExistence type="predicted"/>
<dbReference type="InterPro" id="IPR011009">
    <property type="entry name" value="Kinase-like_dom_sf"/>
</dbReference>
<dbReference type="Gene3D" id="3.30.200.20">
    <property type="entry name" value="Phosphorylase Kinase, domain 1"/>
    <property type="match status" value="1"/>
</dbReference>
<accession>A0ABS2NAG5</accession>
<keyword evidence="1" id="KW-0167">Capsid protein</keyword>
<sequence length="347" mass="41891">MEPNQSSNLNEILKPYGVTPHFVENNGKVKKIFSNKGTLALKEISATTGVDFVRNVQRLFQLGYNRIVPIYPTLDGRYAVWNKDKLYYCMPWVLNEYKEDQFEKNKKLFRELARLHTISSKEITIAKEEREDHYEELTSRWEKEQEFLEEFVEACEKETYLSPFQLIYCLYYHDVSQALRFSRKKFDEWYEETKDHDKVRTVIVHGKISSEHFLYDERGYGYFHNFEGTRVGSPIHDLLPFLSRTLKSYPKYYDECIEWLMTYFQHISFRNEEMKLLLSYLAYPSTVISVVKKYFHTPKSKRNEMKFVKKIQRHFWLLKNTEYIIMRIDEYERQKKEQQQSQEGAST</sequence>
<reference evidence="1 2" key="1">
    <citation type="submission" date="2021-01" db="EMBL/GenBank/DDBJ databases">
        <title>Genomic Encyclopedia of Type Strains, Phase IV (KMG-IV): sequencing the most valuable type-strain genomes for metagenomic binning, comparative biology and taxonomic classification.</title>
        <authorList>
            <person name="Goeker M."/>
        </authorList>
    </citation>
    <scope>NUCLEOTIDE SEQUENCE [LARGE SCALE GENOMIC DNA]</scope>
    <source>
        <strain evidence="1 2">DSM 24834</strain>
    </source>
</reference>
<dbReference type="NCBIfam" id="TIGR02904">
    <property type="entry name" value="spore_ysxE"/>
    <property type="match status" value="1"/>
</dbReference>
<name>A0ABS2NAG5_9BACI</name>
<keyword evidence="2" id="KW-1185">Reference proteome</keyword>